<protein>
    <recommendedName>
        <fullName evidence="3">Lipoprotein</fullName>
    </recommendedName>
</protein>
<evidence type="ECO:0000313" key="2">
    <source>
        <dbReference type="Proteomes" id="UP000004980"/>
    </source>
</evidence>
<evidence type="ECO:0000313" key="1">
    <source>
        <dbReference type="EMBL" id="EIM94733.1"/>
    </source>
</evidence>
<keyword evidence="2" id="KW-1185">Reference proteome</keyword>
<gene>
    <name evidence="1" type="ORF">WQE_42824</name>
</gene>
<sequence length="154" mass="16948">MPIGLFLAVSSGCLNATPAVSLDSRVTQATITTTICRRDYIAEVTPSVDTRIVRKDQLLRLHGIAPESASRYALDFLMPVLIGGSPDAPENLDLVPWDGPNGERRKRRFTVFLNRCVCAGEITLGRAQATMSGDWANRYSNLWRLRCKDVADPG</sequence>
<organism evidence="1 2">
    <name type="scientific">Paraburkholderia hospita</name>
    <dbReference type="NCBI Taxonomy" id="169430"/>
    <lineage>
        <taxon>Bacteria</taxon>
        <taxon>Pseudomonadati</taxon>
        <taxon>Pseudomonadota</taxon>
        <taxon>Betaproteobacteria</taxon>
        <taxon>Burkholderiales</taxon>
        <taxon>Burkholderiaceae</taxon>
        <taxon>Paraburkholderia</taxon>
    </lineage>
</organism>
<evidence type="ECO:0008006" key="3">
    <source>
        <dbReference type="Google" id="ProtNLM"/>
    </source>
</evidence>
<name>A0ABN0F835_9BURK</name>
<reference evidence="1 2" key="1">
    <citation type="journal article" date="2012" name="J. Bacteriol.">
        <title>Draft Genome Sequence of the Soil Bacterium Burkholderia terrae Strain BS001, Which Interacts with Fungal Surface Structures.</title>
        <authorList>
            <person name="Nazir R."/>
            <person name="Hansen M.A."/>
            <person name="Sorensen S."/>
            <person name="van Elsas J.D."/>
        </authorList>
    </citation>
    <scope>NUCLEOTIDE SEQUENCE [LARGE SCALE GENOMIC DNA]</scope>
    <source>
        <strain evidence="1 2">BS001</strain>
    </source>
</reference>
<proteinExistence type="predicted"/>
<accession>A0ABN0F835</accession>
<dbReference type="Proteomes" id="UP000004980">
    <property type="component" value="Unassembled WGS sequence"/>
</dbReference>
<comment type="caution">
    <text evidence="1">The sequence shown here is derived from an EMBL/GenBank/DDBJ whole genome shotgun (WGS) entry which is preliminary data.</text>
</comment>
<dbReference type="EMBL" id="AKAU01000261">
    <property type="protein sequence ID" value="EIM94733.1"/>
    <property type="molecule type" value="Genomic_DNA"/>
</dbReference>